<gene>
    <name evidence="1" type="ORF">JoomaDRAFT_3924</name>
</gene>
<name>I3CB59_9FLAO</name>
<dbReference type="Proteomes" id="UP000004690">
    <property type="component" value="Unassembled WGS sequence"/>
</dbReference>
<accession>I3CB59</accession>
<evidence type="ECO:0000313" key="1">
    <source>
        <dbReference type="EMBL" id="EIJ40852.1"/>
    </source>
</evidence>
<dbReference type="EMBL" id="JH651379">
    <property type="protein sequence ID" value="EIJ40852.1"/>
    <property type="molecule type" value="Genomic_DNA"/>
</dbReference>
<reference evidence="1 2" key="1">
    <citation type="submission" date="2012-02" db="EMBL/GenBank/DDBJ databases">
        <title>Improved High-Quality Draft genome of Joostella marina DSM 19592.</title>
        <authorList>
            <consortium name="US DOE Joint Genome Institute (JGI-PGF)"/>
            <person name="Lucas S."/>
            <person name="Copeland A."/>
            <person name="Lapidus A."/>
            <person name="Bruce D."/>
            <person name="Goodwin L."/>
            <person name="Pitluck S."/>
            <person name="Peters L."/>
            <person name="Chertkov O."/>
            <person name="Ovchinnikova G."/>
            <person name="Kyrpides N."/>
            <person name="Mavromatis K."/>
            <person name="Detter J.C."/>
            <person name="Han C."/>
            <person name="Land M."/>
            <person name="Hauser L."/>
            <person name="Markowitz V."/>
            <person name="Cheng J.-F."/>
            <person name="Hugenholtz P."/>
            <person name="Woyke T."/>
            <person name="Wu D."/>
            <person name="Tindall B."/>
            <person name="Brambilla E."/>
            <person name="Klenk H.-P."/>
            <person name="Eisen J.A."/>
        </authorList>
    </citation>
    <scope>NUCLEOTIDE SEQUENCE [LARGE SCALE GENOMIC DNA]</scope>
    <source>
        <strain evidence="1 2">DSM 19592</strain>
    </source>
</reference>
<dbReference type="PROSITE" id="PS51257">
    <property type="entry name" value="PROKAR_LIPOPROTEIN"/>
    <property type="match status" value="1"/>
</dbReference>
<protein>
    <recommendedName>
        <fullName evidence="3">Lipoprotein</fullName>
    </recommendedName>
</protein>
<evidence type="ECO:0008006" key="3">
    <source>
        <dbReference type="Google" id="ProtNLM"/>
    </source>
</evidence>
<dbReference type="eggNOG" id="COG3650">
    <property type="taxonomic scope" value="Bacteria"/>
</dbReference>
<sequence length="201" mass="23014">MKPLSLFLILVFLISCKEAKKENSNATEKTIVESPKKEIEKSVEEVYAPQTVNDELAEKIKTYLKTDYLKNDIAILEETDRQFQFYEIDLNEDGKNEIFINFFTRYFCGSGGCTLLLLDANLKPITKFSVMNPPLFVEKTKKNGWSILLIKDSGVFKELSYNKGKYPSNPSILEKAPYDAPSGHAEILFSDEYSKAKIYTY</sequence>
<proteinExistence type="predicted"/>
<organism evidence="1 2">
    <name type="scientific">Galbibacter orientalis DSM 19592</name>
    <dbReference type="NCBI Taxonomy" id="926559"/>
    <lineage>
        <taxon>Bacteria</taxon>
        <taxon>Pseudomonadati</taxon>
        <taxon>Bacteroidota</taxon>
        <taxon>Flavobacteriia</taxon>
        <taxon>Flavobacteriales</taxon>
        <taxon>Flavobacteriaceae</taxon>
        <taxon>Galbibacter</taxon>
    </lineage>
</organism>
<evidence type="ECO:0000313" key="2">
    <source>
        <dbReference type="Proteomes" id="UP000004690"/>
    </source>
</evidence>
<dbReference type="RefSeq" id="WP_008615491.1">
    <property type="nucleotide sequence ID" value="NZ_JH651379.1"/>
</dbReference>
<dbReference type="OrthoDB" id="5348860at2"/>
<keyword evidence="2" id="KW-1185">Reference proteome</keyword>
<dbReference type="AlphaFoldDB" id="I3CB59"/>
<dbReference type="HOGENOM" id="CLU_117579_0_0_10"/>